<dbReference type="PANTHER" id="PTHR36091">
    <property type="entry name" value="ALTERED INHERITANCE OF MITOCHONDRIA PROTEIN 9, MITOCHONDRIAL"/>
    <property type="match status" value="1"/>
</dbReference>
<gene>
    <name evidence="2" type="ORF">N7449_000572</name>
</gene>
<dbReference type="EMBL" id="JAPQKQ010000001">
    <property type="protein sequence ID" value="KAJ5213403.1"/>
    <property type="molecule type" value="Genomic_DNA"/>
</dbReference>
<dbReference type="Proteomes" id="UP001150942">
    <property type="component" value="Unassembled WGS sequence"/>
</dbReference>
<dbReference type="OrthoDB" id="10003767at2759"/>
<evidence type="ECO:0000313" key="3">
    <source>
        <dbReference type="Proteomes" id="UP001150942"/>
    </source>
</evidence>
<feature type="coiled-coil region" evidence="1">
    <location>
        <begin position="25"/>
        <end position="52"/>
    </location>
</feature>
<reference evidence="2" key="1">
    <citation type="submission" date="2022-11" db="EMBL/GenBank/DDBJ databases">
        <authorList>
            <person name="Petersen C."/>
        </authorList>
    </citation>
    <scope>NUCLEOTIDE SEQUENCE</scope>
    <source>
        <strain evidence="2">IBT 20477</strain>
    </source>
</reference>
<accession>A0A9W9N541</accession>
<proteinExistence type="predicted"/>
<evidence type="ECO:0000313" key="2">
    <source>
        <dbReference type="EMBL" id="KAJ5213403.1"/>
    </source>
</evidence>
<keyword evidence="1" id="KW-0175">Coiled coil</keyword>
<organism evidence="2 3">
    <name type="scientific">Penicillium cf. viridicatum</name>
    <dbReference type="NCBI Taxonomy" id="2972119"/>
    <lineage>
        <taxon>Eukaryota</taxon>
        <taxon>Fungi</taxon>
        <taxon>Dikarya</taxon>
        <taxon>Ascomycota</taxon>
        <taxon>Pezizomycotina</taxon>
        <taxon>Eurotiomycetes</taxon>
        <taxon>Eurotiomycetidae</taxon>
        <taxon>Eurotiales</taxon>
        <taxon>Aspergillaceae</taxon>
        <taxon>Penicillium</taxon>
    </lineage>
</organism>
<comment type="caution">
    <text evidence="2">The sequence shown here is derived from an EMBL/GenBank/DDBJ whole genome shotgun (WGS) entry which is preliminary data.</text>
</comment>
<dbReference type="InterPro" id="IPR051035">
    <property type="entry name" value="Mito_inheritance_9"/>
</dbReference>
<evidence type="ECO:0000256" key="1">
    <source>
        <dbReference type="SAM" id="Coils"/>
    </source>
</evidence>
<reference evidence="2" key="2">
    <citation type="journal article" date="2023" name="IMA Fungus">
        <title>Comparative genomic study of the Penicillium genus elucidates a diverse pangenome and 15 lateral gene transfer events.</title>
        <authorList>
            <person name="Petersen C."/>
            <person name="Sorensen T."/>
            <person name="Nielsen M.R."/>
            <person name="Sondergaard T.E."/>
            <person name="Sorensen J.L."/>
            <person name="Fitzpatrick D.A."/>
            <person name="Frisvad J.C."/>
            <person name="Nielsen K.L."/>
        </authorList>
    </citation>
    <scope>NUCLEOTIDE SEQUENCE</scope>
    <source>
        <strain evidence="2">IBT 20477</strain>
    </source>
</reference>
<dbReference type="PANTHER" id="PTHR36091:SF2">
    <property type="entry name" value="AMINOGLYCOSIDE PHOSPHOTRANSFERASE DOMAIN-CONTAINING PROTEIN"/>
    <property type="match status" value="1"/>
</dbReference>
<dbReference type="GO" id="GO:0005739">
    <property type="term" value="C:mitochondrion"/>
    <property type="evidence" value="ECO:0007669"/>
    <property type="project" value="TreeGrafter"/>
</dbReference>
<protein>
    <submittedName>
        <fullName evidence="2">Uncharacterized protein</fullName>
    </submittedName>
</protein>
<dbReference type="AlphaFoldDB" id="A0A9W9N541"/>
<name>A0A9W9N541_9EURO</name>
<sequence length="110" mass="12658">MLQVLKSWPMSLDEGAQARSVECPIHFSEEEIQKCSEDYRQEQEKLQELGEMRDVIGTDALGWVSDEDELERCRAVIQSIKDGLMEHSSTEMEKTAVLSHFPFDDHEENA</sequence>
<keyword evidence="3" id="KW-1185">Reference proteome</keyword>